<accession>A0ABD0K7T9</accession>
<keyword evidence="3" id="KW-1185">Reference proteome</keyword>
<feature type="non-terminal residue" evidence="2">
    <location>
        <position position="74"/>
    </location>
</feature>
<dbReference type="AlphaFoldDB" id="A0ABD0K7T9"/>
<feature type="transmembrane region" description="Helical" evidence="1">
    <location>
        <begin position="6"/>
        <end position="26"/>
    </location>
</feature>
<name>A0ABD0K7T9_9CAEN</name>
<reference evidence="2 3" key="1">
    <citation type="journal article" date="2023" name="Sci. Data">
        <title>Genome assembly of the Korean intertidal mud-creeper Batillaria attramentaria.</title>
        <authorList>
            <person name="Patra A.K."/>
            <person name="Ho P.T."/>
            <person name="Jun S."/>
            <person name="Lee S.J."/>
            <person name="Kim Y."/>
            <person name="Won Y.J."/>
        </authorList>
    </citation>
    <scope>NUCLEOTIDE SEQUENCE [LARGE SCALE GENOMIC DNA]</scope>
    <source>
        <strain evidence="2">Wonlab-2016</strain>
    </source>
</reference>
<proteinExistence type="predicted"/>
<comment type="caution">
    <text evidence="2">The sequence shown here is derived from an EMBL/GenBank/DDBJ whole genome shotgun (WGS) entry which is preliminary data.</text>
</comment>
<gene>
    <name evidence="2" type="ORF">BaRGS_00025641</name>
</gene>
<sequence>RLSVTAASLLATVHVFHVLLLAALIARFPANFFDVPHVADDSKELRRDVAFTPQTGGFGGKDELEFFRDRWGGE</sequence>
<keyword evidence="1" id="KW-0472">Membrane</keyword>
<keyword evidence="1" id="KW-1133">Transmembrane helix</keyword>
<dbReference type="Proteomes" id="UP001519460">
    <property type="component" value="Unassembled WGS sequence"/>
</dbReference>
<evidence type="ECO:0000256" key="1">
    <source>
        <dbReference type="SAM" id="Phobius"/>
    </source>
</evidence>
<keyword evidence="1" id="KW-0812">Transmembrane</keyword>
<organism evidence="2 3">
    <name type="scientific">Batillaria attramentaria</name>
    <dbReference type="NCBI Taxonomy" id="370345"/>
    <lineage>
        <taxon>Eukaryota</taxon>
        <taxon>Metazoa</taxon>
        <taxon>Spiralia</taxon>
        <taxon>Lophotrochozoa</taxon>
        <taxon>Mollusca</taxon>
        <taxon>Gastropoda</taxon>
        <taxon>Caenogastropoda</taxon>
        <taxon>Sorbeoconcha</taxon>
        <taxon>Cerithioidea</taxon>
        <taxon>Batillariidae</taxon>
        <taxon>Batillaria</taxon>
    </lineage>
</organism>
<dbReference type="EMBL" id="JACVVK020000232">
    <property type="protein sequence ID" value="KAK7483145.1"/>
    <property type="molecule type" value="Genomic_DNA"/>
</dbReference>
<evidence type="ECO:0000313" key="3">
    <source>
        <dbReference type="Proteomes" id="UP001519460"/>
    </source>
</evidence>
<feature type="non-terminal residue" evidence="2">
    <location>
        <position position="1"/>
    </location>
</feature>
<evidence type="ECO:0000313" key="2">
    <source>
        <dbReference type="EMBL" id="KAK7483145.1"/>
    </source>
</evidence>
<protein>
    <submittedName>
        <fullName evidence="2">Uncharacterized protein</fullName>
    </submittedName>
</protein>